<dbReference type="InterPro" id="IPR001128">
    <property type="entry name" value="Cyt_P450"/>
</dbReference>
<dbReference type="Gene3D" id="1.10.630.10">
    <property type="entry name" value="Cytochrome P450"/>
    <property type="match status" value="1"/>
</dbReference>
<dbReference type="InterPro" id="IPR036396">
    <property type="entry name" value="Cyt_P450_sf"/>
</dbReference>
<comment type="cofactor">
    <cofactor evidence="1 13">
        <name>heme</name>
        <dbReference type="ChEBI" id="CHEBI:30413"/>
    </cofactor>
</comment>
<dbReference type="GO" id="GO:0004497">
    <property type="term" value="F:monooxygenase activity"/>
    <property type="evidence" value="ECO:0007669"/>
    <property type="project" value="UniProtKB-KW"/>
</dbReference>
<reference evidence="15" key="1">
    <citation type="submission" date="2022-01" db="EMBL/GenBank/DDBJ databases">
        <authorList>
            <person name="King R."/>
        </authorList>
    </citation>
    <scope>NUCLEOTIDE SEQUENCE</scope>
</reference>
<keyword evidence="9 14" id="KW-0560">Oxidoreductase</keyword>
<dbReference type="FunFam" id="1.10.630.10:FF:000042">
    <property type="entry name" value="Cytochrome P450"/>
    <property type="match status" value="1"/>
</dbReference>
<evidence type="ECO:0000256" key="14">
    <source>
        <dbReference type="RuleBase" id="RU000461"/>
    </source>
</evidence>
<keyword evidence="5 13" id="KW-0349">Heme</keyword>
<dbReference type="OrthoDB" id="2789670at2759"/>
<dbReference type="InterPro" id="IPR017972">
    <property type="entry name" value="Cyt_P450_CS"/>
</dbReference>
<evidence type="ECO:0000256" key="9">
    <source>
        <dbReference type="ARBA" id="ARBA00023002"/>
    </source>
</evidence>
<dbReference type="PANTHER" id="PTHR24292">
    <property type="entry name" value="CYTOCHROME P450"/>
    <property type="match status" value="1"/>
</dbReference>
<proteinExistence type="inferred from homology"/>
<dbReference type="PROSITE" id="PS00086">
    <property type="entry name" value="CYTOCHROME_P450"/>
    <property type="match status" value="1"/>
</dbReference>
<dbReference type="SUPFAM" id="SSF48264">
    <property type="entry name" value="Cytochrome P450"/>
    <property type="match status" value="1"/>
</dbReference>
<evidence type="ECO:0000256" key="7">
    <source>
        <dbReference type="ARBA" id="ARBA00022824"/>
    </source>
</evidence>
<evidence type="ECO:0008006" key="17">
    <source>
        <dbReference type="Google" id="ProtNLM"/>
    </source>
</evidence>
<dbReference type="GO" id="GO:0005506">
    <property type="term" value="F:iron ion binding"/>
    <property type="evidence" value="ECO:0007669"/>
    <property type="project" value="InterPro"/>
</dbReference>
<dbReference type="AlphaFoldDB" id="A0A9N9QB06"/>
<evidence type="ECO:0000256" key="2">
    <source>
        <dbReference type="ARBA" id="ARBA00004174"/>
    </source>
</evidence>
<keyword evidence="16" id="KW-1185">Reference proteome</keyword>
<evidence type="ECO:0000256" key="8">
    <source>
        <dbReference type="ARBA" id="ARBA00022848"/>
    </source>
</evidence>
<dbReference type="InterPro" id="IPR002401">
    <property type="entry name" value="Cyt_P450_E_grp-I"/>
</dbReference>
<dbReference type="PRINTS" id="PR00385">
    <property type="entry name" value="P450"/>
</dbReference>
<evidence type="ECO:0000256" key="4">
    <source>
        <dbReference type="ARBA" id="ARBA00010617"/>
    </source>
</evidence>
<evidence type="ECO:0000313" key="15">
    <source>
        <dbReference type="EMBL" id="CAG9762961.1"/>
    </source>
</evidence>
<dbReference type="EMBL" id="OU892288">
    <property type="protein sequence ID" value="CAG9762961.1"/>
    <property type="molecule type" value="Genomic_DNA"/>
</dbReference>
<organism evidence="15 16">
    <name type="scientific">Ceutorhynchus assimilis</name>
    <name type="common">cabbage seed weevil</name>
    <dbReference type="NCBI Taxonomy" id="467358"/>
    <lineage>
        <taxon>Eukaryota</taxon>
        <taxon>Metazoa</taxon>
        <taxon>Ecdysozoa</taxon>
        <taxon>Arthropoda</taxon>
        <taxon>Hexapoda</taxon>
        <taxon>Insecta</taxon>
        <taxon>Pterygota</taxon>
        <taxon>Neoptera</taxon>
        <taxon>Endopterygota</taxon>
        <taxon>Coleoptera</taxon>
        <taxon>Polyphaga</taxon>
        <taxon>Cucujiformia</taxon>
        <taxon>Curculionidae</taxon>
        <taxon>Ceutorhynchinae</taxon>
        <taxon>Ceutorhynchus</taxon>
    </lineage>
</organism>
<sequence length="526" mass="61105">MIWLILLSITAILLWYNFVRPMNHFTRMGVKQSKPWPFFGDNWQVVFKYMSFNELIEWAYNLYPNTRYSGFYQFALPSLILRDPDLIKQITIKDFDHFTDHRPFIDPESDPFWGSNLFFMGGSAWREMRATISGTFTSSKMKFMFNLMDDAAETFVKFFVDKKQEVLEVDMKDIFTRYTNDVIATIAFGIKVDSLNEPNNEFYSMGKRVFNFTGILSRLKFFAVFALPSLFKMFKMSVFDAKATKFLKQVVFDNINVRKEKGIVRPDMINILLETRKGFKEETEDVVETGFATVKETADISKFKQKYLTDQDVASQASVFFVAGFDSIATAMSFSAYELAMNKDVQTRLRNEIIYTQKTTKGKLTYEALLKMKYLDMVLSEVIRLWPPAPGIDRVCTKPYTIEPITPDEKPLHLKKGDILFLPIVGLMHDPEYFPEPEKFDPERFSDENKNSINPYTYIPFGSGPRNCIGSRFALLEVKVLLYYLLLNFEIELTERMKVPLKLDPAAVNPIAEGGFWLGLRRVQQN</sequence>
<dbReference type="PRINTS" id="PR00463">
    <property type="entry name" value="EP450I"/>
</dbReference>
<evidence type="ECO:0000256" key="12">
    <source>
        <dbReference type="ARBA" id="ARBA00023136"/>
    </source>
</evidence>
<dbReference type="CDD" id="cd11056">
    <property type="entry name" value="CYP6-like"/>
    <property type="match status" value="1"/>
</dbReference>
<evidence type="ECO:0000256" key="11">
    <source>
        <dbReference type="ARBA" id="ARBA00023033"/>
    </source>
</evidence>
<keyword evidence="12" id="KW-0472">Membrane</keyword>
<dbReference type="Pfam" id="PF00067">
    <property type="entry name" value="p450"/>
    <property type="match status" value="1"/>
</dbReference>
<dbReference type="GO" id="GO:0020037">
    <property type="term" value="F:heme binding"/>
    <property type="evidence" value="ECO:0007669"/>
    <property type="project" value="InterPro"/>
</dbReference>
<keyword evidence="8" id="KW-0492">Microsome</keyword>
<comment type="subcellular location">
    <subcellularLocation>
        <location evidence="3">Endoplasmic reticulum membrane</location>
        <topology evidence="3">Peripheral membrane protein</topology>
    </subcellularLocation>
    <subcellularLocation>
        <location evidence="2">Microsome membrane</location>
        <topology evidence="2">Peripheral membrane protein</topology>
    </subcellularLocation>
</comment>
<dbReference type="Proteomes" id="UP001152799">
    <property type="component" value="Chromosome 12"/>
</dbReference>
<keyword evidence="7" id="KW-0256">Endoplasmic reticulum</keyword>
<dbReference type="PANTHER" id="PTHR24292:SF54">
    <property type="entry name" value="CYP9F3-RELATED"/>
    <property type="match status" value="1"/>
</dbReference>
<evidence type="ECO:0000256" key="1">
    <source>
        <dbReference type="ARBA" id="ARBA00001971"/>
    </source>
</evidence>
<accession>A0A9N9QB06</accession>
<dbReference type="GO" id="GO:0005789">
    <property type="term" value="C:endoplasmic reticulum membrane"/>
    <property type="evidence" value="ECO:0007669"/>
    <property type="project" value="UniProtKB-SubCell"/>
</dbReference>
<evidence type="ECO:0000256" key="13">
    <source>
        <dbReference type="PIRSR" id="PIRSR602401-1"/>
    </source>
</evidence>
<evidence type="ECO:0000256" key="5">
    <source>
        <dbReference type="ARBA" id="ARBA00022617"/>
    </source>
</evidence>
<dbReference type="InterPro" id="IPR050476">
    <property type="entry name" value="Insect_CytP450_Detox"/>
</dbReference>
<comment type="similarity">
    <text evidence="4 14">Belongs to the cytochrome P450 family.</text>
</comment>
<evidence type="ECO:0000256" key="10">
    <source>
        <dbReference type="ARBA" id="ARBA00023004"/>
    </source>
</evidence>
<evidence type="ECO:0000313" key="16">
    <source>
        <dbReference type="Proteomes" id="UP001152799"/>
    </source>
</evidence>
<keyword evidence="6 13" id="KW-0479">Metal-binding</keyword>
<protein>
    <recommendedName>
        <fullName evidence="17">Cytochrome P450</fullName>
    </recommendedName>
</protein>
<evidence type="ECO:0000256" key="6">
    <source>
        <dbReference type="ARBA" id="ARBA00022723"/>
    </source>
</evidence>
<gene>
    <name evidence="15" type="ORF">CEUTPL_LOCUS3632</name>
</gene>
<dbReference type="GO" id="GO:0016705">
    <property type="term" value="F:oxidoreductase activity, acting on paired donors, with incorporation or reduction of molecular oxygen"/>
    <property type="evidence" value="ECO:0007669"/>
    <property type="project" value="InterPro"/>
</dbReference>
<evidence type="ECO:0000256" key="3">
    <source>
        <dbReference type="ARBA" id="ARBA00004406"/>
    </source>
</evidence>
<name>A0A9N9QB06_9CUCU</name>
<feature type="binding site" description="axial binding residue" evidence="13">
    <location>
        <position position="468"/>
    </location>
    <ligand>
        <name>heme</name>
        <dbReference type="ChEBI" id="CHEBI:30413"/>
    </ligand>
    <ligandPart>
        <name>Fe</name>
        <dbReference type="ChEBI" id="CHEBI:18248"/>
    </ligandPart>
</feature>
<keyword evidence="10 13" id="KW-0408">Iron</keyword>
<keyword evidence="11 14" id="KW-0503">Monooxygenase</keyword>